<proteinExistence type="predicted"/>
<evidence type="ECO:0000313" key="2">
    <source>
        <dbReference type="EMBL" id="CAL8132950.1"/>
    </source>
</evidence>
<accession>A0ABP1RQ38</accession>
<dbReference type="EMBL" id="CAXLJM020000095">
    <property type="protein sequence ID" value="CAL8132950.1"/>
    <property type="molecule type" value="Genomic_DNA"/>
</dbReference>
<protein>
    <submittedName>
        <fullName evidence="2">Uncharacterized protein</fullName>
    </submittedName>
</protein>
<sequence>MHSERWLPEKVERFDNIKPLEDLLRPLVMMSLIGQIPHVKGVRKTLDRKKEYLETDSENMRPQNRKTWIVQPSNNIRGNGNNLKKTRASSSKSTRKSNGIILSTLSNRTTIEYGEYFVPAIPESLQTKDRQESKASV</sequence>
<evidence type="ECO:0000256" key="1">
    <source>
        <dbReference type="SAM" id="MobiDB-lite"/>
    </source>
</evidence>
<comment type="caution">
    <text evidence="2">The sequence shown here is derived from an EMBL/GenBank/DDBJ whole genome shotgun (WGS) entry which is preliminary data.</text>
</comment>
<gene>
    <name evidence="2" type="ORF">ODALV1_LOCUS24839</name>
</gene>
<feature type="compositionally biased region" description="Polar residues" evidence="1">
    <location>
        <begin position="71"/>
        <end position="83"/>
    </location>
</feature>
<organism evidence="2 3">
    <name type="scientific">Orchesella dallaii</name>
    <dbReference type="NCBI Taxonomy" id="48710"/>
    <lineage>
        <taxon>Eukaryota</taxon>
        <taxon>Metazoa</taxon>
        <taxon>Ecdysozoa</taxon>
        <taxon>Arthropoda</taxon>
        <taxon>Hexapoda</taxon>
        <taxon>Collembola</taxon>
        <taxon>Entomobryomorpha</taxon>
        <taxon>Entomobryoidea</taxon>
        <taxon>Orchesellidae</taxon>
        <taxon>Orchesellinae</taxon>
        <taxon>Orchesella</taxon>
    </lineage>
</organism>
<reference evidence="2 3" key="1">
    <citation type="submission" date="2024-08" db="EMBL/GenBank/DDBJ databases">
        <authorList>
            <person name="Cucini C."/>
            <person name="Frati F."/>
        </authorList>
    </citation>
    <scope>NUCLEOTIDE SEQUENCE [LARGE SCALE GENOMIC DNA]</scope>
</reference>
<evidence type="ECO:0000313" key="3">
    <source>
        <dbReference type="Proteomes" id="UP001642540"/>
    </source>
</evidence>
<dbReference type="Proteomes" id="UP001642540">
    <property type="component" value="Unassembled WGS sequence"/>
</dbReference>
<keyword evidence="3" id="KW-1185">Reference proteome</keyword>
<name>A0ABP1RQ38_9HEXA</name>
<feature type="region of interest" description="Disordered" evidence="1">
    <location>
        <begin position="71"/>
        <end position="101"/>
    </location>
</feature>